<dbReference type="AlphaFoldDB" id="A0A090VTC9"/>
<dbReference type="Proteomes" id="UP000029641">
    <property type="component" value="Unassembled WGS sequence"/>
</dbReference>
<comment type="caution">
    <text evidence="1">The sequence shown here is derived from an EMBL/GenBank/DDBJ whole genome shotgun (WGS) entry which is preliminary data.</text>
</comment>
<protein>
    <submittedName>
        <fullName evidence="1">Uncharacterized protein</fullName>
    </submittedName>
</protein>
<accession>A0A090VTC9</accession>
<evidence type="ECO:0000313" key="3">
    <source>
        <dbReference type="Proteomes" id="UP000029641"/>
    </source>
</evidence>
<dbReference type="EMBL" id="BBNS01000021">
    <property type="protein sequence ID" value="GAL72193.1"/>
    <property type="molecule type" value="Genomic_DNA"/>
</dbReference>
<dbReference type="Proteomes" id="UP000029646">
    <property type="component" value="Unassembled WGS sequence"/>
</dbReference>
<sequence length="41" mass="4976">MNLILISFIKLYIVICINMQQFFKKILFFMYSTKYNTSIFG</sequence>
<reference evidence="3 4" key="1">
    <citation type="journal article" date="2014" name="Genome Announc.">
        <title>Draft Genome Sequence of Marine Flavobacterium Jejuia pallidilutea Strain 11shimoA1 and Pigmentation Mutants.</title>
        <authorList>
            <person name="Takatani N."/>
            <person name="Nakanishi M."/>
            <person name="Meirelles P."/>
            <person name="Mino S."/>
            <person name="Suda W."/>
            <person name="Oshima K."/>
            <person name="Hattori M."/>
            <person name="Ohkuma M."/>
            <person name="Hosokawa M."/>
            <person name="Miyashita K."/>
            <person name="Thompson F.L."/>
            <person name="Niwa A."/>
            <person name="Sawabe T."/>
            <person name="Sawabe T."/>
        </authorList>
    </citation>
    <scope>NUCLEOTIDE SEQUENCE [LARGE SCALE GENOMIC DNA]</scope>
    <source>
        <strain evidence="1 3">JCM 19301</strain>
        <strain evidence="2">JCM 19302</strain>
        <strain evidence="4">JCM19302</strain>
    </source>
</reference>
<evidence type="ECO:0000313" key="4">
    <source>
        <dbReference type="Proteomes" id="UP000029646"/>
    </source>
</evidence>
<name>A0A090VTC9_9FLAO</name>
<dbReference type="EMBL" id="BBNR01000014">
    <property type="protein sequence ID" value="GAL67966.1"/>
    <property type="molecule type" value="Genomic_DNA"/>
</dbReference>
<organism evidence="1 3">
    <name type="scientific">Jejuia pallidilutea</name>
    <dbReference type="NCBI Taxonomy" id="504487"/>
    <lineage>
        <taxon>Bacteria</taxon>
        <taxon>Pseudomonadati</taxon>
        <taxon>Bacteroidota</taxon>
        <taxon>Flavobacteriia</taxon>
        <taxon>Flavobacteriales</taxon>
        <taxon>Flavobacteriaceae</taxon>
        <taxon>Jejuia</taxon>
    </lineage>
</organism>
<evidence type="ECO:0000313" key="2">
    <source>
        <dbReference type="EMBL" id="GAL72193.1"/>
    </source>
</evidence>
<gene>
    <name evidence="1" type="ORF">JCM19301_2878</name>
    <name evidence="2" type="ORF">JCM19302_2110</name>
</gene>
<evidence type="ECO:0000313" key="1">
    <source>
        <dbReference type="EMBL" id="GAL67966.1"/>
    </source>
</evidence>
<proteinExistence type="predicted"/>